<comment type="caution">
    <text evidence="1">The sequence shown here is derived from an EMBL/GenBank/DDBJ whole genome shotgun (WGS) entry which is preliminary data.</text>
</comment>
<keyword evidence="2" id="KW-1185">Reference proteome</keyword>
<dbReference type="AlphaFoldDB" id="A0AAN7MDN5"/>
<reference evidence="1 2" key="1">
    <citation type="journal article" date="2023" name="Hortic Res">
        <title>Pangenome of water caltrop reveals structural variations and asymmetric subgenome divergence after allopolyploidization.</title>
        <authorList>
            <person name="Zhang X."/>
            <person name="Chen Y."/>
            <person name="Wang L."/>
            <person name="Yuan Y."/>
            <person name="Fang M."/>
            <person name="Shi L."/>
            <person name="Lu R."/>
            <person name="Comes H.P."/>
            <person name="Ma Y."/>
            <person name="Chen Y."/>
            <person name="Huang G."/>
            <person name="Zhou Y."/>
            <person name="Zheng Z."/>
            <person name="Qiu Y."/>
        </authorList>
    </citation>
    <scope>NUCLEOTIDE SEQUENCE [LARGE SCALE GENOMIC DNA]</scope>
    <source>
        <strain evidence="1">F231</strain>
    </source>
</reference>
<gene>
    <name evidence="1" type="ORF">SAY86_012914</name>
</gene>
<organism evidence="1 2">
    <name type="scientific">Trapa natans</name>
    <name type="common">Water chestnut</name>
    <dbReference type="NCBI Taxonomy" id="22666"/>
    <lineage>
        <taxon>Eukaryota</taxon>
        <taxon>Viridiplantae</taxon>
        <taxon>Streptophyta</taxon>
        <taxon>Embryophyta</taxon>
        <taxon>Tracheophyta</taxon>
        <taxon>Spermatophyta</taxon>
        <taxon>Magnoliopsida</taxon>
        <taxon>eudicotyledons</taxon>
        <taxon>Gunneridae</taxon>
        <taxon>Pentapetalae</taxon>
        <taxon>rosids</taxon>
        <taxon>malvids</taxon>
        <taxon>Myrtales</taxon>
        <taxon>Lythraceae</taxon>
        <taxon>Trapa</taxon>
    </lineage>
</organism>
<evidence type="ECO:0000313" key="1">
    <source>
        <dbReference type="EMBL" id="KAK4794920.1"/>
    </source>
</evidence>
<dbReference type="EMBL" id="JAXQNO010000007">
    <property type="protein sequence ID" value="KAK4794920.1"/>
    <property type="molecule type" value="Genomic_DNA"/>
</dbReference>
<sequence>MEPHMGNIAVKWEVDNIAMWFCATRIQKRLMVDDAYHYDRIGIKSSAMEPSEAFISSLTPFHENLGSV</sequence>
<name>A0AAN7MDN5_TRANT</name>
<proteinExistence type="predicted"/>
<evidence type="ECO:0000313" key="2">
    <source>
        <dbReference type="Proteomes" id="UP001346149"/>
    </source>
</evidence>
<protein>
    <submittedName>
        <fullName evidence="1">Uncharacterized protein</fullName>
    </submittedName>
</protein>
<accession>A0AAN7MDN5</accession>
<dbReference type="Proteomes" id="UP001346149">
    <property type="component" value="Unassembled WGS sequence"/>
</dbReference>